<keyword evidence="2" id="KW-1185">Reference proteome</keyword>
<comment type="caution">
    <text evidence="1">The sequence shown here is derived from an EMBL/GenBank/DDBJ whole genome shotgun (WGS) entry which is preliminary data.</text>
</comment>
<accession>A0A6G1C439</accession>
<reference evidence="1 2" key="1">
    <citation type="submission" date="2019-11" db="EMBL/GenBank/DDBJ databases">
        <title>Whole genome sequence of Oryza granulata.</title>
        <authorList>
            <person name="Li W."/>
        </authorList>
    </citation>
    <scope>NUCLEOTIDE SEQUENCE [LARGE SCALE GENOMIC DNA]</scope>
    <source>
        <strain evidence="2">cv. Menghai</strain>
        <tissue evidence="1">Leaf</tissue>
    </source>
</reference>
<proteinExistence type="predicted"/>
<evidence type="ECO:0000313" key="2">
    <source>
        <dbReference type="Proteomes" id="UP000479710"/>
    </source>
</evidence>
<sequence>MTPATVLNPSFRRVIPASRAMPPLHRLCPSSRRAASRAINPLHCRAILAPNPSPSLHLCRAMIFPIPARAL</sequence>
<dbReference type="AlphaFoldDB" id="A0A6G1C439"/>
<evidence type="ECO:0000313" key="1">
    <source>
        <dbReference type="EMBL" id="KAF0894323.1"/>
    </source>
</evidence>
<dbReference type="Proteomes" id="UP000479710">
    <property type="component" value="Unassembled WGS sequence"/>
</dbReference>
<protein>
    <submittedName>
        <fullName evidence="1">Uncharacterized protein</fullName>
    </submittedName>
</protein>
<gene>
    <name evidence="1" type="ORF">E2562_038292</name>
</gene>
<name>A0A6G1C439_9ORYZ</name>
<dbReference type="EMBL" id="SPHZ02000011">
    <property type="protein sequence ID" value="KAF0894323.1"/>
    <property type="molecule type" value="Genomic_DNA"/>
</dbReference>
<organism evidence="1 2">
    <name type="scientific">Oryza meyeriana var. granulata</name>
    <dbReference type="NCBI Taxonomy" id="110450"/>
    <lineage>
        <taxon>Eukaryota</taxon>
        <taxon>Viridiplantae</taxon>
        <taxon>Streptophyta</taxon>
        <taxon>Embryophyta</taxon>
        <taxon>Tracheophyta</taxon>
        <taxon>Spermatophyta</taxon>
        <taxon>Magnoliopsida</taxon>
        <taxon>Liliopsida</taxon>
        <taxon>Poales</taxon>
        <taxon>Poaceae</taxon>
        <taxon>BOP clade</taxon>
        <taxon>Oryzoideae</taxon>
        <taxon>Oryzeae</taxon>
        <taxon>Oryzinae</taxon>
        <taxon>Oryza</taxon>
        <taxon>Oryza meyeriana</taxon>
    </lineage>
</organism>